<dbReference type="PANTHER" id="PTHR22916">
    <property type="entry name" value="GLYCOSYLTRANSFERASE"/>
    <property type="match status" value="1"/>
</dbReference>
<dbReference type="SUPFAM" id="SSF53448">
    <property type="entry name" value="Nucleotide-diphospho-sugar transferases"/>
    <property type="match status" value="1"/>
</dbReference>
<dbReference type="AlphaFoldDB" id="A0AAC8ZSI4"/>
<keyword evidence="2" id="KW-0808">Transferase</keyword>
<dbReference type="Pfam" id="PF00535">
    <property type="entry name" value="Glycos_transf_2"/>
    <property type="match status" value="1"/>
</dbReference>
<dbReference type="RefSeq" id="WP_007703286.1">
    <property type="nucleotide sequence ID" value="NZ_AJKW01000023.1"/>
</dbReference>
<evidence type="ECO:0000259" key="1">
    <source>
        <dbReference type="Pfam" id="PF00535"/>
    </source>
</evidence>
<evidence type="ECO:0000313" key="4">
    <source>
        <dbReference type="Proteomes" id="UP000061974"/>
    </source>
</evidence>
<gene>
    <name evidence="3" type="primary">hyaD</name>
    <name evidence="2" type="ORF">AFK65_19355</name>
    <name evidence="3" type="ORF">NCTC9529_03964</name>
</gene>
<reference evidence="3 5" key="4">
    <citation type="submission" date="2018-06" db="EMBL/GenBank/DDBJ databases">
        <authorList>
            <consortium name="Pathogen Informatics"/>
            <person name="Doyle S."/>
        </authorList>
    </citation>
    <scope>NUCLEOTIDE SEQUENCE [LARGE SCALE GENOMIC DNA]</scope>
    <source>
        <strain evidence="5">NCTC 9529</strain>
        <strain evidence="3">NCTC9529</strain>
    </source>
</reference>
<dbReference type="InterPro" id="IPR001173">
    <property type="entry name" value="Glyco_trans_2-like"/>
</dbReference>
<organism evidence="2 4">
    <name type="scientific">Cronobacter universalis NCTC 9529</name>
    <dbReference type="NCBI Taxonomy" id="1074000"/>
    <lineage>
        <taxon>Bacteria</taxon>
        <taxon>Pseudomonadati</taxon>
        <taxon>Pseudomonadota</taxon>
        <taxon>Gammaproteobacteria</taxon>
        <taxon>Enterobacterales</taxon>
        <taxon>Enterobacteriaceae</taxon>
        <taxon>Cronobacter</taxon>
    </lineage>
</organism>
<sequence length="301" mass="35105">MPFLSIIIAGHNCGETLAKTLDSLISALSGAHDYEVIIINDASDDNTQDIINNYSETWSHYQSVEVAFNNVGKVRNKAISIAKGQYITMLDSDDLLKPGCLDRYIEFLKNQRPDMLITRLIEIRDLKKMSPEWDGLHPQALSREEAIRRFLIHKDFQAHLIGQFISKDLYNQAPIPAMTCYEDFAIFPKLLMCSSKLFFQSQGHYYYVKRQGSLSSTPDDEKTTNLVNCTREMERLFPDKFRWLVYCHWLDIYLKFRHRLNASQYAEVYRRVVKTRSAGFLFSPDIRFSYKKKAIKSLWIK</sequence>
<feature type="domain" description="Glycosyltransferase 2-like" evidence="1">
    <location>
        <begin position="5"/>
        <end position="123"/>
    </location>
</feature>
<dbReference type="Proteomes" id="UP000254849">
    <property type="component" value="Unassembled WGS sequence"/>
</dbReference>
<dbReference type="CDD" id="cd00761">
    <property type="entry name" value="Glyco_tranf_GTA_type"/>
    <property type="match status" value="1"/>
</dbReference>
<name>A0AAC8ZSI4_9ENTR</name>
<dbReference type="Proteomes" id="UP000061974">
    <property type="component" value="Chromosome"/>
</dbReference>
<evidence type="ECO:0000313" key="3">
    <source>
        <dbReference type="EMBL" id="STD16897.1"/>
    </source>
</evidence>
<dbReference type="EMBL" id="CP012257">
    <property type="protein sequence ID" value="ALB56720.1"/>
    <property type="molecule type" value="Genomic_DNA"/>
</dbReference>
<reference evidence="4" key="1">
    <citation type="submission" date="2015-07" db="EMBL/GenBank/DDBJ databases">
        <authorList>
            <person name="Moine D."/>
            <person name="Kassam M."/>
        </authorList>
    </citation>
    <scope>NUCLEOTIDE SEQUENCE [LARGE SCALE GENOMIC DNA]</scope>
    <source>
        <strain evidence="4">NCTC 9529</strain>
    </source>
</reference>
<dbReference type="Gene3D" id="3.90.550.10">
    <property type="entry name" value="Spore Coat Polysaccharide Biosynthesis Protein SpsA, Chain A"/>
    <property type="match status" value="1"/>
</dbReference>
<keyword evidence="3" id="KW-0328">Glycosyltransferase</keyword>
<proteinExistence type="predicted"/>
<reference evidence="2 4" key="3">
    <citation type="journal article" date="2016" name="Genome Announc.">
        <title>Fully Closed Genome Sequences of Five Type Strains of the Genus Cronobacter and One Cronobacter sakazakii Strain.</title>
        <authorList>
            <person name="Moine D."/>
            <person name="Kassam M."/>
            <person name="Baert L."/>
            <person name="Tang Y."/>
            <person name="Barretto C."/>
            <person name="Ngom Bru C."/>
            <person name="Klijn A."/>
            <person name="Descombes P."/>
        </authorList>
    </citation>
    <scope>NUCLEOTIDE SEQUENCE [LARGE SCALE GENOMIC DNA]</scope>
    <source>
        <strain evidence="2 4">NCTC 9529</strain>
    </source>
</reference>
<dbReference type="PANTHER" id="PTHR22916:SF3">
    <property type="entry name" value="UDP-GLCNAC:BETAGAL BETA-1,3-N-ACETYLGLUCOSAMINYLTRANSFERASE-LIKE PROTEIN 1"/>
    <property type="match status" value="1"/>
</dbReference>
<protein>
    <submittedName>
        <fullName evidence="2">Glycosyl transferase family 2</fullName>
    </submittedName>
    <submittedName>
        <fullName evidence="3">Hyaluronan synthase</fullName>
        <ecNumber evidence="3">2.4.1.212</ecNumber>
    </submittedName>
</protein>
<dbReference type="KEGG" id="cui:AFK65_19355"/>
<evidence type="ECO:0000313" key="5">
    <source>
        <dbReference type="Proteomes" id="UP000254849"/>
    </source>
</evidence>
<evidence type="ECO:0000313" key="2">
    <source>
        <dbReference type="EMBL" id="ALB56720.1"/>
    </source>
</evidence>
<reference evidence="4" key="2">
    <citation type="submission" date="2015-09" db="EMBL/GenBank/DDBJ databases">
        <title>Cronobacter genome sequencing and assembly.</title>
        <authorList>
            <person name="Descombes P."/>
            <person name="Baert L."/>
            <person name="Ngom-Bru C."/>
            <person name="Barretto C."/>
        </authorList>
    </citation>
    <scope>NUCLEOTIDE SEQUENCE [LARGE SCALE GENOMIC DNA]</scope>
    <source>
        <strain evidence="4">NCTC 9529</strain>
    </source>
</reference>
<dbReference type="EC" id="2.4.1.212" evidence="3"/>
<dbReference type="EMBL" id="UFYH01000001">
    <property type="protein sequence ID" value="STD16897.1"/>
    <property type="molecule type" value="Genomic_DNA"/>
</dbReference>
<keyword evidence="5" id="KW-1185">Reference proteome</keyword>
<accession>A0AAC8ZSI4</accession>
<dbReference type="InterPro" id="IPR029044">
    <property type="entry name" value="Nucleotide-diphossugar_trans"/>
</dbReference>
<dbReference type="GO" id="GO:0050501">
    <property type="term" value="F:hyaluronan synthase activity"/>
    <property type="evidence" value="ECO:0007669"/>
    <property type="project" value="UniProtKB-EC"/>
</dbReference>